<comment type="caution">
    <text evidence="1">The sequence shown here is derived from an EMBL/GenBank/DDBJ whole genome shotgun (WGS) entry which is preliminary data.</text>
</comment>
<gene>
    <name evidence="1" type="ORF">HO173_003682</name>
</gene>
<keyword evidence="2" id="KW-1185">Reference proteome</keyword>
<dbReference type="RefSeq" id="XP_037167362.1">
    <property type="nucleotide sequence ID" value="XM_037305607.1"/>
</dbReference>
<accession>A0A8H6L785</accession>
<protein>
    <submittedName>
        <fullName evidence="1">Uncharacterized protein</fullName>
    </submittedName>
</protein>
<name>A0A8H6L785_9LECA</name>
<dbReference type="AlphaFoldDB" id="A0A8H6L785"/>
<dbReference type="EMBL" id="JACCJC010000011">
    <property type="protein sequence ID" value="KAF6238048.1"/>
    <property type="molecule type" value="Genomic_DNA"/>
</dbReference>
<dbReference type="Proteomes" id="UP000578531">
    <property type="component" value="Unassembled WGS sequence"/>
</dbReference>
<sequence>MTNERAKSAAGTTTDFVVIEAPNIIVAADLDNLSRDVEPSVHFYTVLKKDG</sequence>
<proteinExistence type="predicted"/>
<evidence type="ECO:0000313" key="2">
    <source>
        <dbReference type="Proteomes" id="UP000578531"/>
    </source>
</evidence>
<dbReference type="GeneID" id="59285348"/>
<evidence type="ECO:0000313" key="1">
    <source>
        <dbReference type="EMBL" id="KAF6238048.1"/>
    </source>
</evidence>
<organism evidence="1 2">
    <name type="scientific">Letharia columbiana</name>
    <dbReference type="NCBI Taxonomy" id="112416"/>
    <lineage>
        <taxon>Eukaryota</taxon>
        <taxon>Fungi</taxon>
        <taxon>Dikarya</taxon>
        <taxon>Ascomycota</taxon>
        <taxon>Pezizomycotina</taxon>
        <taxon>Lecanoromycetes</taxon>
        <taxon>OSLEUM clade</taxon>
        <taxon>Lecanoromycetidae</taxon>
        <taxon>Lecanorales</taxon>
        <taxon>Lecanorineae</taxon>
        <taxon>Parmeliaceae</taxon>
        <taxon>Letharia</taxon>
    </lineage>
</organism>
<reference evidence="1 2" key="1">
    <citation type="journal article" date="2020" name="Genomics">
        <title>Complete, high-quality genomes from long-read metagenomic sequencing of two wolf lichen thalli reveals enigmatic genome architecture.</title>
        <authorList>
            <person name="McKenzie S.K."/>
            <person name="Walston R.F."/>
            <person name="Allen J.L."/>
        </authorList>
    </citation>
    <scope>NUCLEOTIDE SEQUENCE [LARGE SCALE GENOMIC DNA]</scope>
    <source>
        <strain evidence="1">WasteWater2</strain>
    </source>
</reference>